<sequence length="346" mass="39098">MANRKKMRGGGNAAAVVNDDLRREIAEALVFGVEPDRLAQRLAGRGVAHGLAVAEVERAVRSPYMAGSARLSAQLAKRDWVLASYARLAAQRVDADRVPRLHAPDAAQFYGDHYHAHRPVLLAGLIDHWPAMQRWSLDDFDQRFGDRQVHVQWGRESNKDYEINSTTLSATRRFSEFIARLRQPEPSNDFYMTANNNDHNRRALAELWDDVGDIPGYLAEQPDRDGFLWIGPRGTITPWHHDLTNNLLLQIRGTKRVRLVASHDTPLMRNHRHCFSEWTGEELPPGPAVDGRPAVLECDIAPGEALFIPVGWWHHVEARDVTIGMSFTNFAADNDFYSFYASYGTL</sequence>
<dbReference type="EMBL" id="QYUM01000002">
    <property type="protein sequence ID" value="RJF93943.1"/>
    <property type="molecule type" value="Genomic_DNA"/>
</dbReference>
<dbReference type="Gene3D" id="2.60.120.650">
    <property type="entry name" value="Cupin"/>
    <property type="match status" value="1"/>
</dbReference>
<evidence type="ECO:0000259" key="1">
    <source>
        <dbReference type="PROSITE" id="PS51184"/>
    </source>
</evidence>
<dbReference type="Proteomes" id="UP000286100">
    <property type="component" value="Unassembled WGS sequence"/>
</dbReference>
<organism evidence="2 3">
    <name type="scientific">Sphingomonas cavernae</name>
    <dbReference type="NCBI Taxonomy" id="2320861"/>
    <lineage>
        <taxon>Bacteria</taxon>
        <taxon>Pseudomonadati</taxon>
        <taxon>Pseudomonadota</taxon>
        <taxon>Alphaproteobacteria</taxon>
        <taxon>Sphingomonadales</taxon>
        <taxon>Sphingomonadaceae</taxon>
        <taxon>Sphingomonas</taxon>
    </lineage>
</organism>
<reference evidence="2 3" key="1">
    <citation type="submission" date="2018-09" db="EMBL/GenBank/DDBJ databases">
        <authorList>
            <person name="Zhu H."/>
        </authorList>
    </citation>
    <scope>NUCLEOTIDE SEQUENCE [LARGE SCALE GENOMIC DNA]</scope>
    <source>
        <strain evidence="2 3">K2R01-6</strain>
    </source>
</reference>
<accession>A0A418WRR2</accession>
<keyword evidence="3" id="KW-1185">Reference proteome</keyword>
<dbReference type="AlphaFoldDB" id="A0A418WRR2"/>
<evidence type="ECO:0000313" key="3">
    <source>
        <dbReference type="Proteomes" id="UP000286100"/>
    </source>
</evidence>
<name>A0A418WRR2_9SPHN</name>
<gene>
    <name evidence="2" type="ORF">D3876_06635</name>
</gene>
<dbReference type="InterPro" id="IPR041667">
    <property type="entry name" value="Cupin_8"/>
</dbReference>
<protein>
    <submittedName>
        <fullName evidence="2">Cupin-like domain-containing protein</fullName>
    </submittedName>
</protein>
<dbReference type="PANTHER" id="PTHR12461:SF105">
    <property type="entry name" value="HYPOXIA-INDUCIBLE FACTOR 1-ALPHA INHIBITOR"/>
    <property type="match status" value="1"/>
</dbReference>
<dbReference type="RefSeq" id="WP_119760495.1">
    <property type="nucleotide sequence ID" value="NZ_QYUM01000002.1"/>
</dbReference>
<comment type="caution">
    <text evidence="2">The sequence shown here is derived from an EMBL/GenBank/DDBJ whole genome shotgun (WGS) entry which is preliminary data.</text>
</comment>
<evidence type="ECO:0000313" key="2">
    <source>
        <dbReference type="EMBL" id="RJF93943.1"/>
    </source>
</evidence>
<dbReference type="PROSITE" id="PS51184">
    <property type="entry name" value="JMJC"/>
    <property type="match status" value="1"/>
</dbReference>
<feature type="domain" description="JmjC" evidence="1">
    <location>
        <begin position="203"/>
        <end position="346"/>
    </location>
</feature>
<dbReference type="InterPro" id="IPR003347">
    <property type="entry name" value="JmjC_dom"/>
</dbReference>
<dbReference type="OrthoDB" id="479699at2"/>
<dbReference type="SMART" id="SM00558">
    <property type="entry name" value="JmjC"/>
    <property type="match status" value="1"/>
</dbReference>
<proteinExistence type="predicted"/>
<dbReference type="SUPFAM" id="SSF51197">
    <property type="entry name" value="Clavaminate synthase-like"/>
    <property type="match status" value="1"/>
</dbReference>
<dbReference type="PANTHER" id="PTHR12461">
    <property type="entry name" value="HYPOXIA-INDUCIBLE FACTOR 1 ALPHA INHIBITOR-RELATED"/>
    <property type="match status" value="1"/>
</dbReference>
<dbReference type="Pfam" id="PF13621">
    <property type="entry name" value="Cupin_8"/>
    <property type="match status" value="1"/>
</dbReference>